<keyword evidence="6" id="KW-1185">Reference proteome</keyword>
<dbReference type="InterPro" id="IPR000683">
    <property type="entry name" value="Gfo/Idh/MocA-like_OxRdtase_N"/>
</dbReference>
<protein>
    <recommendedName>
        <fullName evidence="7">Gfo/Idh/MocA-like oxidoreductase N-terminal domain-containing protein</fullName>
    </recommendedName>
</protein>
<dbReference type="Gene3D" id="3.30.360.10">
    <property type="entry name" value="Dihydrodipicolinate Reductase, domain 2"/>
    <property type="match status" value="1"/>
</dbReference>
<dbReference type="PANTHER" id="PTHR42840">
    <property type="entry name" value="NAD(P)-BINDING ROSSMANN-FOLD SUPERFAMILY PROTEIN-RELATED"/>
    <property type="match status" value="1"/>
</dbReference>
<dbReference type="KEGG" id="aqu:100636867"/>
<name>A0A1X7V7G2_AMPQE</name>
<dbReference type="InterPro" id="IPR055170">
    <property type="entry name" value="GFO_IDH_MocA-like_dom"/>
</dbReference>
<dbReference type="EnsemblMetazoa" id="Aqu2.1.36220_001">
    <property type="protein sequence ID" value="Aqu2.1.36220_001"/>
    <property type="gene ID" value="Aqu2.1.36220"/>
</dbReference>
<dbReference type="Pfam" id="PF22725">
    <property type="entry name" value="GFO_IDH_MocA_C3"/>
    <property type="match status" value="1"/>
</dbReference>
<evidence type="ECO:0008006" key="7">
    <source>
        <dbReference type="Google" id="ProtNLM"/>
    </source>
</evidence>
<keyword evidence="2" id="KW-0560">Oxidoreductase</keyword>
<reference evidence="5" key="2">
    <citation type="submission" date="2017-05" db="UniProtKB">
        <authorList>
            <consortium name="EnsemblMetazoa"/>
        </authorList>
    </citation>
    <scope>IDENTIFICATION</scope>
</reference>
<comment type="similarity">
    <text evidence="1">Belongs to the Gfo/Idh/MocA family.</text>
</comment>
<dbReference type="EnsemblMetazoa" id="XM_003385275.3">
    <property type="protein sequence ID" value="XP_003385323.1"/>
    <property type="gene ID" value="LOC100636867"/>
</dbReference>
<dbReference type="SUPFAM" id="SSF55347">
    <property type="entry name" value="Glyceraldehyde-3-phosphate dehydrogenase-like, C-terminal domain"/>
    <property type="match status" value="1"/>
</dbReference>
<dbReference type="AlphaFoldDB" id="A0A1X7V7G2"/>
<proteinExistence type="inferred from homology"/>
<evidence type="ECO:0000313" key="6">
    <source>
        <dbReference type="Proteomes" id="UP000007879"/>
    </source>
</evidence>
<dbReference type="GO" id="GO:0016491">
    <property type="term" value="F:oxidoreductase activity"/>
    <property type="evidence" value="ECO:0007669"/>
    <property type="project" value="UniProtKB-KW"/>
</dbReference>
<dbReference type="InterPro" id="IPR036291">
    <property type="entry name" value="NAD(P)-bd_dom_sf"/>
</dbReference>
<accession>A0A1X7V7G2</accession>
<evidence type="ECO:0000259" key="3">
    <source>
        <dbReference type="Pfam" id="PF01408"/>
    </source>
</evidence>
<dbReference type="SUPFAM" id="SSF51735">
    <property type="entry name" value="NAD(P)-binding Rossmann-fold domains"/>
    <property type="match status" value="1"/>
</dbReference>
<dbReference type="Pfam" id="PF01408">
    <property type="entry name" value="GFO_IDH_MocA"/>
    <property type="match status" value="1"/>
</dbReference>
<dbReference type="PANTHER" id="PTHR42840:SF3">
    <property type="entry name" value="BINDING ROSSMANN FOLD OXIDOREDUCTASE, PUTATIVE (AFU_ORTHOLOGUE AFUA_2G10240)-RELATED"/>
    <property type="match status" value="1"/>
</dbReference>
<dbReference type="Proteomes" id="UP000007879">
    <property type="component" value="Unassembled WGS sequence"/>
</dbReference>
<dbReference type="GO" id="GO:0000166">
    <property type="term" value="F:nucleotide binding"/>
    <property type="evidence" value="ECO:0007669"/>
    <property type="project" value="InterPro"/>
</dbReference>
<evidence type="ECO:0000259" key="4">
    <source>
        <dbReference type="Pfam" id="PF22725"/>
    </source>
</evidence>
<dbReference type="Gene3D" id="3.40.50.720">
    <property type="entry name" value="NAD(P)-binding Rossmann-like Domain"/>
    <property type="match status" value="1"/>
</dbReference>
<dbReference type="InParanoid" id="A0A1X7V7G2"/>
<dbReference type="STRING" id="400682.A0A1X7V7G2"/>
<sequence>MASDKDPVVKPVVKIALVGFGRAGHMHLSSIRSNHRCVLKYVVELAGEREEAARQELVGLNMADSVTVISSDRFDSVVLADPDLNAVMITTPTDQHEVYIAKSISAGKAVFCEKPIAESIDTVRKCYEEAERAKLPLFCAFNRRFDPAFNDLRERVRGGELGKVHCISTTSRDSPLPSMSYLKISNGMYHDCAVHDIDTVCWILGEEPSHVYAQGHAQKKEIVDINDVDTVVIVLTFPSGVLASVNLSRHSSYGYDQRIEVLGDKGMLSIVNPHSLPLVSSTATGINLSPYQYSFPERYEASYRNELHHFIDCIQDPSLEMKVNVNDTVRATRIAQACERSAVSKKAELLET</sequence>
<evidence type="ECO:0000256" key="2">
    <source>
        <dbReference type="ARBA" id="ARBA00023002"/>
    </source>
</evidence>
<feature type="domain" description="GFO/IDH/MocA-like oxidoreductase" evidence="4">
    <location>
        <begin position="150"/>
        <end position="268"/>
    </location>
</feature>
<organism evidence="5">
    <name type="scientific">Amphimedon queenslandica</name>
    <name type="common">Sponge</name>
    <dbReference type="NCBI Taxonomy" id="400682"/>
    <lineage>
        <taxon>Eukaryota</taxon>
        <taxon>Metazoa</taxon>
        <taxon>Porifera</taxon>
        <taxon>Demospongiae</taxon>
        <taxon>Heteroscleromorpha</taxon>
        <taxon>Haplosclerida</taxon>
        <taxon>Niphatidae</taxon>
        <taxon>Amphimedon</taxon>
    </lineage>
</organism>
<dbReference type="OMA" id="FLERYMQ"/>
<dbReference type="GO" id="GO:0006740">
    <property type="term" value="P:NADPH regeneration"/>
    <property type="evidence" value="ECO:0007669"/>
    <property type="project" value="TreeGrafter"/>
</dbReference>
<dbReference type="GO" id="GO:0005737">
    <property type="term" value="C:cytoplasm"/>
    <property type="evidence" value="ECO:0007669"/>
    <property type="project" value="TreeGrafter"/>
</dbReference>
<dbReference type="OrthoDB" id="64915at2759"/>
<evidence type="ECO:0000256" key="1">
    <source>
        <dbReference type="ARBA" id="ARBA00010928"/>
    </source>
</evidence>
<gene>
    <name evidence="5" type="primary">100636867</name>
</gene>
<evidence type="ECO:0000313" key="5">
    <source>
        <dbReference type="EnsemblMetazoa" id="Aqu2.1.36220_001"/>
    </source>
</evidence>
<feature type="domain" description="Gfo/Idh/MocA-like oxidoreductase N-terminal" evidence="3">
    <location>
        <begin position="13"/>
        <end position="138"/>
    </location>
</feature>
<dbReference type="eggNOG" id="KOG2741">
    <property type="taxonomic scope" value="Eukaryota"/>
</dbReference>
<reference evidence="6" key="1">
    <citation type="journal article" date="2010" name="Nature">
        <title>The Amphimedon queenslandica genome and the evolution of animal complexity.</title>
        <authorList>
            <person name="Srivastava M."/>
            <person name="Simakov O."/>
            <person name="Chapman J."/>
            <person name="Fahey B."/>
            <person name="Gauthier M.E."/>
            <person name="Mitros T."/>
            <person name="Richards G.S."/>
            <person name="Conaco C."/>
            <person name="Dacre M."/>
            <person name="Hellsten U."/>
            <person name="Larroux C."/>
            <person name="Putnam N.H."/>
            <person name="Stanke M."/>
            <person name="Adamska M."/>
            <person name="Darling A."/>
            <person name="Degnan S.M."/>
            <person name="Oakley T.H."/>
            <person name="Plachetzki D.C."/>
            <person name="Zhai Y."/>
            <person name="Adamski M."/>
            <person name="Calcino A."/>
            <person name="Cummins S.F."/>
            <person name="Goodstein D.M."/>
            <person name="Harris C."/>
            <person name="Jackson D.J."/>
            <person name="Leys S.P."/>
            <person name="Shu S."/>
            <person name="Woodcroft B.J."/>
            <person name="Vervoort M."/>
            <person name="Kosik K.S."/>
            <person name="Manning G."/>
            <person name="Degnan B.M."/>
            <person name="Rokhsar D.S."/>
        </authorList>
    </citation>
    <scope>NUCLEOTIDE SEQUENCE [LARGE SCALE GENOMIC DNA]</scope>
</reference>